<keyword evidence="3" id="KW-1185">Reference proteome</keyword>
<protein>
    <recommendedName>
        <fullName evidence="4">LPXTG cell wall anchor domain-containing protein</fullName>
    </recommendedName>
</protein>
<evidence type="ECO:0008006" key="4">
    <source>
        <dbReference type="Google" id="ProtNLM"/>
    </source>
</evidence>
<dbReference type="Proteomes" id="UP001251217">
    <property type="component" value="Unassembled WGS sequence"/>
</dbReference>
<proteinExistence type="predicted"/>
<evidence type="ECO:0000313" key="2">
    <source>
        <dbReference type="EMBL" id="MDR7170180.1"/>
    </source>
</evidence>
<sequence>MKAPIPGKGSGMELLVIVGLIVLVAAVLLYRTIHNHRSGRTEPPDKEGNLR</sequence>
<comment type="caution">
    <text evidence="2">The sequence shown here is derived from an EMBL/GenBank/DDBJ whole genome shotgun (WGS) entry which is preliminary data.</text>
</comment>
<evidence type="ECO:0000313" key="3">
    <source>
        <dbReference type="Proteomes" id="UP001251217"/>
    </source>
</evidence>
<keyword evidence="1" id="KW-0812">Transmembrane</keyword>
<name>A0ABU1XI05_9NOCA</name>
<dbReference type="EMBL" id="JAVDWW010000006">
    <property type="protein sequence ID" value="MDR7170180.1"/>
    <property type="molecule type" value="Genomic_DNA"/>
</dbReference>
<keyword evidence="1" id="KW-1133">Transmembrane helix</keyword>
<feature type="transmembrane region" description="Helical" evidence="1">
    <location>
        <begin position="12"/>
        <end position="30"/>
    </location>
</feature>
<gene>
    <name evidence="2" type="ORF">J2W56_003931</name>
</gene>
<accession>A0ABU1XI05</accession>
<organism evidence="2 3">
    <name type="scientific">Nocardia kruczakiae</name>
    <dbReference type="NCBI Taxonomy" id="261477"/>
    <lineage>
        <taxon>Bacteria</taxon>
        <taxon>Bacillati</taxon>
        <taxon>Actinomycetota</taxon>
        <taxon>Actinomycetes</taxon>
        <taxon>Mycobacteriales</taxon>
        <taxon>Nocardiaceae</taxon>
        <taxon>Nocardia</taxon>
    </lineage>
</organism>
<dbReference type="RefSeq" id="WP_157104354.1">
    <property type="nucleotide sequence ID" value="NZ_JAVDWW010000006.1"/>
</dbReference>
<keyword evidence="1" id="KW-0472">Membrane</keyword>
<reference evidence="2 3" key="1">
    <citation type="submission" date="2023-07" db="EMBL/GenBank/DDBJ databases">
        <title>Sorghum-associated microbial communities from plants grown in Nebraska, USA.</title>
        <authorList>
            <person name="Schachtman D."/>
        </authorList>
    </citation>
    <scope>NUCLEOTIDE SEQUENCE [LARGE SCALE GENOMIC DNA]</scope>
    <source>
        <strain evidence="2 3">4272</strain>
    </source>
</reference>
<evidence type="ECO:0000256" key="1">
    <source>
        <dbReference type="SAM" id="Phobius"/>
    </source>
</evidence>